<proteinExistence type="predicted"/>
<keyword evidence="5" id="KW-1185">Reference proteome</keyword>
<dbReference type="SUPFAM" id="SSF52058">
    <property type="entry name" value="L domain-like"/>
    <property type="match status" value="1"/>
</dbReference>
<dbReference type="Pfam" id="PF14580">
    <property type="entry name" value="LRR_9"/>
    <property type="match status" value="1"/>
</dbReference>
<evidence type="ECO:0000256" key="1">
    <source>
        <dbReference type="ARBA" id="ARBA00022614"/>
    </source>
</evidence>
<organism evidence="4 5">
    <name type="scientific">Carpediemonas membranifera</name>
    <dbReference type="NCBI Taxonomy" id="201153"/>
    <lineage>
        <taxon>Eukaryota</taxon>
        <taxon>Metamonada</taxon>
        <taxon>Carpediemonas-like organisms</taxon>
        <taxon>Carpediemonas</taxon>
    </lineage>
</organism>
<dbReference type="AlphaFoldDB" id="A0A8J6BU29"/>
<feature type="compositionally biased region" description="Basic and acidic residues" evidence="3">
    <location>
        <begin position="1"/>
        <end position="10"/>
    </location>
</feature>
<dbReference type="InterPro" id="IPR050836">
    <property type="entry name" value="SDS22/Internalin_LRR"/>
</dbReference>
<evidence type="ECO:0000256" key="2">
    <source>
        <dbReference type="ARBA" id="ARBA00022737"/>
    </source>
</evidence>
<reference evidence="4" key="1">
    <citation type="submission" date="2021-05" db="EMBL/GenBank/DDBJ databases">
        <title>A free-living protist that lacks canonical eukaryotic 1 DNA replication and segregation systems.</title>
        <authorList>
            <person name="Salas-Leiva D.E."/>
            <person name="Tromer E.C."/>
            <person name="Curtis B.A."/>
            <person name="Jerlstrom-Hultqvist J."/>
            <person name="Kolisko M."/>
            <person name="Yi Z."/>
            <person name="Salas-Leiva J.S."/>
            <person name="Gallot-Lavallee L."/>
            <person name="Kops G.J.P.L."/>
            <person name="Archibald J.M."/>
            <person name="Simpson A.G.B."/>
            <person name="Roger A.J."/>
        </authorList>
    </citation>
    <scope>NUCLEOTIDE SEQUENCE</scope>
    <source>
        <strain evidence="4">BICM</strain>
    </source>
</reference>
<dbReference type="Proteomes" id="UP000717585">
    <property type="component" value="Unassembled WGS sequence"/>
</dbReference>
<evidence type="ECO:0000313" key="5">
    <source>
        <dbReference type="Proteomes" id="UP000717585"/>
    </source>
</evidence>
<evidence type="ECO:0000313" key="4">
    <source>
        <dbReference type="EMBL" id="KAG9389916.1"/>
    </source>
</evidence>
<name>A0A8J6BU29_9EUKA</name>
<dbReference type="PANTHER" id="PTHR46652:SF3">
    <property type="entry name" value="LEUCINE-RICH REPEAT-CONTAINING PROTEIN 9"/>
    <property type="match status" value="1"/>
</dbReference>
<dbReference type="PANTHER" id="PTHR46652">
    <property type="entry name" value="LEUCINE-RICH REPEAT AND IQ DOMAIN-CONTAINING PROTEIN 1-RELATED"/>
    <property type="match status" value="1"/>
</dbReference>
<dbReference type="InterPro" id="IPR001611">
    <property type="entry name" value="Leu-rich_rpt"/>
</dbReference>
<keyword evidence="1" id="KW-0433">Leucine-rich repeat</keyword>
<accession>A0A8J6BU29</accession>
<evidence type="ECO:0000256" key="3">
    <source>
        <dbReference type="SAM" id="MobiDB-lite"/>
    </source>
</evidence>
<protein>
    <submittedName>
        <fullName evidence="4">Leucine-rich repeat</fullName>
    </submittedName>
</protein>
<keyword evidence="2" id="KW-0677">Repeat</keyword>
<dbReference type="EMBL" id="JAHDYR010000067">
    <property type="protein sequence ID" value="KAG9389916.1"/>
    <property type="molecule type" value="Genomic_DNA"/>
</dbReference>
<feature type="region of interest" description="Disordered" evidence="3">
    <location>
        <begin position="1"/>
        <end position="23"/>
    </location>
</feature>
<dbReference type="PROSITE" id="PS51450">
    <property type="entry name" value="LRR"/>
    <property type="match status" value="1"/>
</dbReference>
<gene>
    <name evidence="4" type="ORF">J8273_8603</name>
</gene>
<dbReference type="OrthoDB" id="6334211at2759"/>
<sequence>MKATKTHDIGETELILNGPPTDDELSLDSRLNDALETVVITDREVESVAPILSLKFLESLTINRCNLTELPPMEPSPSLEFLNLNENEIDLKSLNQAIESGLLAHVRVLNLEQNFFPVVPAISNAEAITDLSLAYNKLTALSSLPRNTLQLDLSHNQLYNADLLRSLVRLRTVSLSDNELSSVPTIPPSVCTLDLSNNQLASTTDLRLLAEMPMLRTLDVRGNPLCQEKDYRLAVIYHLQGIGELDGEAVSVEDRVAAINMFERVMAHDLAATAVY</sequence>
<dbReference type="InterPro" id="IPR032675">
    <property type="entry name" value="LRR_dom_sf"/>
</dbReference>
<comment type="caution">
    <text evidence="4">The sequence shown here is derived from an EMBL/GenBank/DDBJ whole genome shotgun (WGS) entry which is preliminary data.</text>
</comment>
<dbReference type="Gene3D" id="3.80.10.10">
    <property type="entry name" value="Ribonuclease Inhibitor"/>
    <property type="match status" value="2"/>
</dbReference>